<feature type="compositionally biased region" description="Pro residues" evidence="1">
    <location>
        <begin position="945"/>
        <end position="954"/>
    </location>
</feature>
<dbReference type="OrthoDB" id="3184410at2759"/>
<name>A0A9P6HQA5_9AGAM</name>
<evidence type="ECO:0000313" key="3">
    <source>
        <dbReference type="Proteomes" id="UP000736335"/>
    </source>
</evidence>
<feature type="compositionally biased region" description="Low complexity" evidence="1">
    <location>
        <begin position="29"/>
        <end position="40"/>
    </location>
</feature>
<feature type="compositionally biased region" description="Basic and acidic residues" evidence="1">
    <location>
        <begin position="374"/>
        <end position="389"/>
    </location>
</feature>
<proteinExistence type="predicted"/>
<feature type="compositionally biased region" description="Basic and acidic residues" evidence="1">
    <location>
        <begin position="259"/>
        <end position="281"/>
    </location>
</feature>
<feature type="compositionally biased region" description="Polar residues" evidence="1">
    <location>
        <begin position="828"/>
        <end position="838"/>
    </location>
</feature>
<reference evidence="2" key="1">
    <citation type="journal article" date="2020" name="Nat. Commun.">
        <title>Large-scale genome sequencing of mycorrhizal fungi provides insights into the early evolution of symbiotic traits.</title>
        <authorList>
            <person name="Miyauchi S."/>
            <person name="Kiss E."/>
            <person name="Kuo A."/>
            <person name="Drula E."/>
            <person name="Kohler A."/>
            <person name="Sanchez-Garcia M."/>
            <person name="Morin E."/>
            <person name="Andreopoulos B."/>
            <person name="Barry K.W."/>
            <person name="Bonito G."/>
            <person name="Buee M."/>
            <person name="Carver A."/>
            <person name="Chen C."/>
            <person name="Cichocki N."/>
            <person name="Clum A."/>
            <person name="Culley D."/>
            <person name="Crous P.W."/>
            <person name="Fauchery L."/>
            <person name="Girlanda M."/>
            <person name="Hayes R.D."/>
            <person name="Keri Z."/>
            <person name="LaButti K."/>
            <person name="Lipzen A."/>
            <person name="Lombard V."/>
            <person name="Magnuson J."/>
            <person name="Maillard F."/>
            <person name="Murat C."/>
            <person name="Nolan M."/>
            <person name="Ohm R.A."/>
            <person name="Pangilinan J."/>
            <person name="Pereira M.F."/>
            <person name="Perotto S."/>
            <person name="Peter M."/>
            <person name="Pfister S."/>
            <person name="Riley R."/>
            <person name="Sitrit Y."/>
            <person name="Stielow J.B."/>
            <person name="Szollosi G."/>
            <person name="Zifcakova L."/>
            <person name="Stursova M."/>
            <person name="Spatafora J.W."/>
            <person name="Tedersoo L."/>
            <person name="Vaario L.M."/>
            <person name="Yamada A."/>
            <person name="Yan M."/>
            <person name="Wang P."/>
            <person name="Xu J."/>
            <person name="Bruns T."/>
            <person name="Baldrian P."/>
            <person name="Vilgalys R."/>
            <person name="Dunand C."/>
            <person name="Henrissat B."/>
            <person name="Grigoriev I.V."/>
            <person name="Hibbett D."/>
            <person name="Nagy L.G."/>
            <person name="Martin F.M."/>
        </authorList>
    </citation>
    <scope>NUCLEOTIDE SEQUENCE</scope>
    <source>
        <strain evidence="2">UH-Tt-Lm1</strain>
    </source>
</reference>
<feature type="compositionally biased region" description="Basic and acidic residues" evidence="1">
    <location>
        <begin position="622"/>
        <end position="650"/>
    </location>
</feature>
<feature type="compositionally biased region" description="Polar residues" evidence="1">
    <location>
        <begin position="788"/>
        <end position="799"/>
    </location>
</feature>
<feature type="compositionally biased region" description="Basic and acidic residues" evidence="1">
    <location>
        <begin position="661"/>
        <end position="680"/>
    </location>
</feature>
<feature type="compositionally biased region" description="Basic and acidic residues" evidence="1">
    <location>
        <begin position="704"/>
        <end position="720"/>
    </location>
</feature>
<feature type="compositionally biased region" description="Polar residues" evidence="1">
    <location>
        <begin position="282"/>
        <end position="294"/>
    </location>
</feature>
<keyword evidence="3" id="KW-1185">Reference proteome</keyword>
<dbReference type="EMBL" id="WIUZ02000001">
    <property type="protein sequence ID" value="KAF9792550.1"/>
    <property type="molecule type" value="Genomic_DNA"/>
</dbReference>
<feature type="compositionally biased region" description="Polar residues" evidence="1">
    <location>
        <begin position="410"/>
        <end position="437"/>
    </location>
</feature>
<comment type="caution">
    <text evidence="2">The sequence shown here is derived from an EMBL/GenBank/DDBJ whole genome shotgun (WGS) entry which is preliminary data.</text>
</comment>
<feature type="compositionally biased region" description="Basic and acidic residues" evidence="1">
    <location>
        <begin position="596"/>
        <end position="612"/>
    </location>
</feature>
<organism evidence="2 3">
    <name type="scientific">Thelephora terrestris</name>
    <dbReference type="NCBI Taxonomy" id="56493"/>
    <lineage>
        <taxon>Eukaryota</taxon>
        <taxon>Fungi</taxon>
        <taxon>Dikarya</taxon>
        <taxon>Basidiomycota</taxon>
        <taxon>Agaricomycotina</taxon>
        <taxon>Agaricomycetes</taxon>
        <taxon>Thelephorales</taxon>
        <taxon>Thelephoraceae</taxon>
        <taxon>Thelephora</taxon>
    </lineage>
</organism>
<protein>
    <submittedName>
        <fullName evidence="2">Uncharacterized protein</fullName>
    </submittedName>
</protein>
<feature type="compositionally biased region" description="Basic and acidic residues" evidence="1">
    <location>
        <begin position="509"/>
        <end position="526"/>
    </location>
</feature>
<feature type="compositionally biased region" description="Basic and acidic residues" evidence="1">
    <location>
        <begin position="465"/>
        <end position="477"/>
    </location>
</feature>
<gene>
    <name evidence="2" type="ORF">BJ322DRAFT_1103042</name>
</gene>
<evidence type="ECO:0000313" key="2">
    <source>
        <dbReference type="EMBL" id="KAF9792550.1"/>
    </source>
</evidence>
<feature type="compositionally biased region" description="Basic and acidic residues" evidence="1">
    <location>
        <begin position="751"/>
        <end position="766"/>
    </location>
</feature>
<evidence type="ECO:0000256" key="1">
    <source>
        <dbReference type="SAM" id="MobiDB-lite"/>
    </source>
</evidence>
<feature type="region of interest" description="Disordered" evidence="1">
    <location>
        <begin position="1"/>
        <end position="83"/>
    </location>
</feature>
<feature type="compositionally biased region" description="Basic residues" evidence="1">
    <location>
        <begin position="1"/>
        <end position="14"/>
    </location>
</feature>
<reference evidence="2" key="2">
    <citation type="submission" date="2020-11" db="EMBL/GenBank/DDBJ databases">
        <authorList>
            <consortium name="DOE Joint Genome Institute"/>
            <person name="Kuo A."/>
            <person name="Miyauchi S."/>
            <person name="Kiss E."/>
            <person name="Drula E."/>
            <person name="Kohler A."/>
            <person name="Sanchez-Garcia M."/>
            <person name="Andreopoulos B."/>
            <person name="Barry K.W."/>
            <person name="Bonito G."/>
            <person name="Buee M."/>
            <person name="Carver A."/>
            <person name="Chen C."/>
            <person name="Cichocki N."/>
            <person name="Clum A."/>
            <person name="Culley D."/>
            <person name="Crous P.W."/>
            <person name="Fauchery L."/>
            <person name="Girlanda M."/>
            <person name="Hayes R."/>
            <person name="Keri Z."/>
            <person name="Labutti K."/>
            <person name="Lipzen A."/>
            <person name="Lombard V."/>
            <person name="Magnuson J."/>
            <person name="Maillard F."/>
            <person name="Morin E."/>
            <person name="Murat C."/>
            <person name="Nolan M."/>
            <person name="Ohm R."/>
            <person name="Pangilinan J."/>
            <person name="Pereira M."/>
            <person name="Perotto S."/>
            <person name="Peter M."/>
            <person name="Riley R."/>
            <person name="Sitrit Y."/>
            <person name="Stielow B."/>
            <person name="Szollosi G."/>
            <person name="Zifcakova L."/>
            <person name="Stursova M."/>
            <person name="Spatafora J.W."/>
            <person name="Tedersoo L."/>
            <person name="Vaario L.-M."/>
            <person name="Yamada A."/>
            <person name="Yan M."/>
            <person name="Wang P."/>
            <person name="Xu J."/>
            <person name="Bruns T."/>
            <person name="Baldrian P."/>
            <person name="Vilgalys R."/>
            <person name="Henrissat B."/>
            <person name="Grigoriev I.V."/>
            <person name="Hibbett D."/>
            <person name="Nagy L.G."/>
            <person name="Martin F.M."/>
        </authorList>
    </citation>
    <scope>NUCLEOTIDE SEQUENCE</scope>
    <source>
        <strain evidence="2">UH-Tt-Lm1</strain>
    </source>
</reference>
<feature type="compositionally biased region" description="Polar residues" evidence="1">
    <location>
        <begin position="530"/>
        <end position="544"/>
    </location>
</feature>
<feature type="compositionally biased region" description="Polar residues" evidence="1">
    <location>
        <begin position="47"/>
        <end position="83"/>
    </location>
</feature>
<accession>A0A9P6HQA5</accession>
<dbReference type="AlphaFoldDB" id="A0A9P6HQA5"/>
<sequence length="990" mass="110951">MSYHHQRQGHRNNHWQKFSNRERTLTHDSSASSFASASSSNHHHQPRQNSQNWSESNGTSLQQSSPKMGQEFPQTPAHNSTSGQKDLDILEKLKESIINNQHEFFRSVPQPAALAKIYTGNASISPVPPHPEQTPAVRKDTPTDEYQRRGRAASIDRWDSRKQNGYHHAQSELYEPDLTDIVSKPLHSPGNISPPKSTIDLRDSLKSSAPSRASSHRGSVSRGSFQPPASASTRADNQHHDSPMRGRSLSNAQSAVDSGDGRQHQQRPYSDERQPRTDSDLTTRSQSLQRSATLTDFERPSDKGSFSATRELVDDLGDRSPERDTSRFNRFNRRVDDRPRIIDNRRNPPDHRYADDSRQYDNSHSVSVTPAIDRQTDDNTSRYYDERGTTHQPPAQDGCDNRRMPPPSSPIVTDTRSPPSLPTSTYIERTSRSSAADSTPLLLSDAPTVQDTIDDRTTRQPTMNAKDERKTLEERLSRQPPLTLQERISMPPGSDTRSTSGTPRPALPLEERLSYPSDRARDDRGSRSGPTSPTVTRSSIGSLNQDDRPSGGSRPTPDERGRYPLPSENVDDRRPPVRSSMPPPTALENSRAPSLARDDHIGRGTNVRDYRRGGVTASTTREPNDADRFGGVDRMDSDRYDDRIPRDPYVRDSSGIPPALEPRDRERGVWDRPRWQEPPRNDSYNDDTQYRQGPPASYPHGHGRYQDYNDRPPRWNDKDNQWGQSGPWPDRDRRFIERDSGPASGTPNAWETREEREARELRERNTRGRPAYPPAPLGPDRGYARRASLTSKISPQRYSPTAVEGRYPPGRDLDPPAIYSQPPIPVSSGPNTNISSNAPGYSSRVRPRSPSPMSISRDTSRPPIKRQREDFAPGASNDYYPPHTPGEANPNGSIGSGNDYPLPLSSRMSAGPISHSSGPPGYYGHSTGVNVNRGPRDYHQGPRDGYPPGPPPPSQGYDRMQHPRGYNPNYHQRGNYARDDRRFGGPPPRA</sequence>
<feature type="compositionally biased region" description="Basic and acidic residues" evidence="1">
    <location>
        <begin position="137"/>
        <end position="162"/>
    </location>
</feature>
<dbReference type="Proteomes" id="UP000736335">
    <property type="component" value="Unassembled WGS sequence"/>
</dbReference>
<feature type="compositionally biased region" description="Basic and acidic residues" evidence="1">
    <location>
        <begin position="729"/>
        <end position="740"/>
    </location>
</feature>
<feature type="region of interest" description="Disordered" evidence="1">
    <location>
        <begin position="121"/>
        <end position="990"/>
    </location>
</feature>
<feature type="compositionally biased region" description="Low complexity" evidence="1">
    <location>
        <begin position="206"/>
        <end position="218"/>
    </location>
</feature>
<feature type="compositionally biased region" description="Polar residues" evidence="1">
    <location>
        <begin position="221"/>
        <end position="235"/>
    </location>
</feature>
<feature type="compositionally biased region" description="Basic and acidic residues" evidence="1">
    <location>
        <begin position="311"/>
        <end position="361"/>
    </location>
</feature>